<feature type="region of interest" description="Disordered" evidence="1">
    <location>
        <begin position="358"/>
        <end position="415"/>
    </location>
</feature>
<name>A0A8H5D1J2_9AGAR</name>
<protein>
    <submittedName>
        <fullName evidence="3">Uncharacterized protein</fullName>
    </submittedName>
</protein>
<keyword evidence="2" id="KW-0472">Membrane</keyword>
<dbReference type="AlphaFoldDB" id="A0A8H5D1J2"/>
<gene>
    <name evidence="3" type="ORF">D9756_007683</name>
</gene>
<keyword evidence="2" id="KW-0812">Transmembrane</keyword>
<dbReference type="Proteomes" id="UP000559027">
    <property type="component" value="Unassembled WGS sequence"/>
</dbReference>
<feature type="region of interest" description="Disordered" evidence="1">
    <location>
        <begin position="202"/>
        <end position="222"/>
    </location>
</feature>
<accession>A0A8H5D1J2</accession>
<organism evidence="3 4">
    <name type="scientific">Leucocoprinus leucothites</name>
    <dbReference type="NCBI Taxonomy" id="201217"/>
    <lineage>
        <taxon>Eukaryota</taxon>
        <taxon>Fungi</taxon>
        <taxon>Dikarya</taxon>
        <taxon>Basidiomycota</taxon>
        <taxon>Agaricomycotina</taxon>
        <taxon>Agaricomycetes</taxon>
        <taxon>Agaricomycetidae</taxon>
        <taxon>Agaricales</taxon>
        <taxon>Agaricineae</taxon>
        <taxon>Agaricaceae</taxon>
        <taxon>Leucocoprinus</taxon>
    </lineage>
</organism>
<feature type="compositionally biased region" description="Polar residues" evidence="1">
    <location>
        <begin position="1"/>
        <end position="17"/>
    </location>
</feature>
<feature type="compositionally biased region" description="Polar residues" evidence="1">
    <location>
        <begin position="85"/>
        <end position="98"/>
    </location>
</feature>
<dbReference type="EMBL" id="JAACJO010000012">
    <property type="protein sequence ID" value="KAF5351876.1"/>
    <property type="molecule type" value="Genomic_DNA"/>
</dbReference>
<feature type="compositionally biased region" description="Polar residues" evidence="1">
    <location>
        <begin position="375"/>
        <end position="386"/>
    </location>
</feature>
<sequence>MPTPTKQITPTSSNERINSWRKAVRVPSSAASSFISYGDIESSKSMPTKAPGPLDHSDMSINERYYTSYPQVPPSYRTMPAHGQANENDSLLPSSANWPPSRDARPSRSSVIAKNALSIILTLILVLGLESGYIYATMNATKTIYDPLERARIRRDWQREYAAYTQNITRLSIERDRLHSDWTTEHDKLQALRENAAREHEKWEEERRQWQEERREREREERERQKKLIQWGQVRRDEEPCVSYGVARYQAHLEYTPPGWDKYTACKETPVRFHGKDVFPTECRHTGSEMVGIWIIDFDEPACKPWWRDTKDHGCTSRQSGIHLLCSLLQRTPTYGHLLEVHRASSNLIFLSESACGTNRTGTVTEDRANEEATVASTNDKTSAAAQSLDFKPDDEGPASVPPSNGGTSDLDAEKTRTLRPLTSLKWPYVPEESAFPDPLKRDDPKDLQLPQYEAIATSPKIREILSKHENLPALLTSIDQLRGAGREEALQKALGVTQPDIDDQRKPVELSEDVMALRELAEAVETAIRGGNDAALGLNWGDES</sequence>
<feature type="transmembrane region" description="Helical" evidence="2">
    <location>
        <begin position="115"/>
        <end position="136"/>
    </location>
</feature>
<reference evidence="3 4" key="1">
    <citation type="journal article" date="2020" name="ISME J.">
        <title>Uncovering the hidden diversity of litter-decomposition mechanisms in mushroom-forming fungi.</title>
        <authorList>
            <person name="Floudas D."/>
            <person name="Bentzer J."/>
            <person name="Ahren D."/>
            <person name="Johansson T."/>
            <person name="Persson P."/>
            <person name="Tunlid A."/>
        </authorList>
    </citation>
    <scope>NUCLEOTIDE SEQUENCE [LARGE SCALE GENOMIC DNA]</scope>
    <source>
        <strain evidence="3 4">CBS 146.42</strain>
    </source>
</reference>
<evidence type="ECO:0000256" key="1">
    <source>
        <dbReference type="SAM" id="MobiDB-lite"/>
    </source>
</evidence>
<evidence type="ECO:0000313" key="3">
    <source>
        <dbReference type="EMBL" id="KAF5351876.1"/>
    </source>
</evidence>
<feature type="region of interest" description="Disordered" evidence="1">
    <location>
        <begin position="76"/>
        <end position="106"/>
    </location>
</feature>
<proteinExistence type="predicted"/>
<evidence type="ECO:0000313" key="4">
    <source>
        <dbReference type="Proteomes" id="UP000559027"/>
    </source>
</evidence>
<keyword evidence="2" id="KW-1133">Transmembrane helix</keyword>
<comment type="caution">
    <text evidence="3">The sequence shown here is derived from an EMBL/GenBank/DDBJ whole genome shotgun (WGS) entry which is preliminary data.</text>
</comment>
<keyword evidence="4" id="KW-1185">Reference proteome</keyword>
<dbReference type="OrthoDB" id="18412at2759"/>
<evidence type="ECO:0000256" key="2">
    <source>
        <dbReference type="SAM" id="Phobius"/>
    </source>
</evidence>
<feature type="region of interest" description="Disordered" evidence="1">
    <location>
        <begin position="1"/>
        <end position="32"/>
    </location>
</feature>